<dbReference type="CDD" id="cd00038">
    <property type="entry name" value="CAP_ED"/>
    <property type="match status" value="1"/>
</dbReference>
<dbReference type="InterPro" id="IPR000595">
    <property type="entry name" value="cNMP-bd_dom"/>
</dbReference>
<evidence type="ECO:0000313" key="3">
    <source>
        <dbReference type="Proteomes" id="UP000240987"/>
    </source>
</evidence>
<evidence type="ECO:0000313" key="2">
    <source>
        <dbReference type="EMBL" id="PSU45045.1"/>
    </source>
</evidence>
<proteinExistence type="predicted"/>
<keyword evidence="3" id="KW-1185">Reference proteome</keyword>
<dbReference type="InterPro" id="IPR014710">
    <property type="entry name" value="RmlC-like_jellyroll"/>
</dbReference>
<evidence type="ECO:0000259" key="1">
    <source>
        <dbReference type="PROSITE" id="PS50042"/>
    </source>
</evidence>
<dbReference type="AlphaFoldDB" id="A0A2T3J8H5"/>
<dbReference type="Pfam" id="PF00027">
    <property type="entry name" value="cNMP_binding"/>
    <property type="match status" value="1"/>
</dbReference>
<dbReference type="SMART" id="SM00100">
    <property type="entry name" value="cNMP"/>
    <property type="match status" value="1"/>
</dbReference>
<dbReference type="EMBL" id="PYMJ01000037">
    <property type="protein sequence ID" value="PSU45045.1"/>
    <property type="molecule type" value="Genomic_DNA"/>
</dbReference>
<sequence>MQIKPYQQGRFTRHLEKLYPAFKAAFYQCQTHQQFLCAGDEILRQGQTLEYLYVVSVGRVSMNIAAMNGRRFQLGEIDCDHHIFGEMEFFSDTPCQWSVVAEEDLDVDIICLQALTTLLIERPEFQVFFSSALAADYQDSLDIYTHRLLHPITYNIAYDLWHRSQVNVMLGNFDKVTLEAERFGTSSRVYRRAVKELIEKGLIEKEGAEISIVSLSALKTFIDHYD</sequence>
<dbReference type="Gene3D" id="2.60.120.10">
    <property type="entry name" value="Jelly Rolls"/>
    <property type="match status" value="1"/>
</dbReference>
<dbReference type="InterPro" id="IPR018490">
    <property type="entry name" value="cNMP-bd_dom_sf"/>
</dbReference>
<organism evidence="2 3">
    <name type="scientific">Photobacterium frigidiphilum</name>
    <dbReference type="NCBI Taxonomy" id="264736"/>
    <lineage>
        <taxon>Bacteria</taxon>
        <taxon>Pseudomonadati</taxon>
        <taxon>Pseudomonadota</taxon>
        <taxon>Gammaproteobacteria</taxon>
        <taxon>Vibrionales</taxon>
        <taxon>Vibrionaceae</taxon>
        <taxon>Photobacterium</taxon>
    </lineage>
</organism>
<dbReference type="PROSITE" id="PS50042">
    <property type="entry name" value="CNMP_BINDING_3"/>
    <property type="match status" value="1"/>
</dbReference>
<protein>
    <submittedName>
        <fullName evidence="2">Crp/Fnr family transcriptional regulator</fullName>
    </submittedName>
</protein>
<feature type="domain" description="Cyclic nucleotide-binding" evidence="1">
    <location>
        <begin position="38"/>
        <end position="119"/>
    </location>
</feature>
<gene>
    <name evidence="2" type="ORF">C9J12_24605</name>
</gene>
<dbReference type="RefSeq" id="WP_107245122.1">
    <property type="nucleotide sequence ID" value="NZ_PYMJ01000037.1"/>
</dbReference>
<comment type="caution">
    <text evidence="2">The sequence shown here is derived from an EMBL/GenBank/DDBJ whole genome shotgun (WGS) entry which is preliminary data.</text>
</comment>
<dbReference type="Proteomes" id="UP000240987">
    <property type="component" value="Unassembled WGS sequence"/>
</dbReference>
<dbReference type="SUPFAM" id="SSF51206">
    <property type="entry name" value="cAMP-binding domain-like"/>
    <property type="match status" value="1"/>
</dbReference>
<accession>A0A2T3J8H5</accession>
<name>A0A2T3J8H5_9GAMM</name>
<reference evidence="2 3" key="1">
    <citation type="submission" date="2018-01" db="EMBL/GenBank/DDBJ databases">
        <title>Whole genome sequencing of Histamine producing bacteria.</title>
        <authorList>
            <person name="Butler K."/>
        </authorList>
    </citation>
    <scope>NUCLEOTIDE SEQUENCE [LARGE SCALE GENOMIC DNA]</scope>
    <source>
        <strain evidence="2 3">JCM 12947</strain>
    </source>
</reference>
<dbReference type="OrthoDB" id="7826327at2"/>